<sequence>MSLILHFLFETYTVELRQCVGLVELSPEHNKLIRSLLDFRAMAELRILRLFDRGDRDVEDHQAPIVGLPFMVPPMLLTGELFKAWSSCS</sequence>
<protein>
    <submittedName>
        <fullName evidence="1">Uncharacterized protein</fullName>
    </submittedName>
</protein>
<proteinExistence type="predicted"/>
<keyword evidence="2" id="KW-1185">Reference proteome</keyword>
<reference evidence="2" key="1">
    <citation type="journal article" date="2022" name="Mol. Ecol. Resour.">
        <title>The genomes of chicory, endive, great burdock and yacon provide insights into Asteraceae palaeo-polyploidization history and plant inulin production.</title>
        <authorList>
            <person name="Fan W."/>
            <person name="Wang S."/>
            <person name="Wang H."/>
            <person name="Wang A."/>
            <person name="Jiang F."/>
            <person name="Liu H."/>
            <person name="Zhao H."/>
            <person name="Xu D."/>
            <person name="Zhang Y."/>
        </authorList>
    </citation>
    <scope>NUCLEOTIDE SEQUENCE [LARGE SCALE GENOMIC DNA]</scope>
    <source>
        <strain evidence="2">cv. Punajuju</strain>
    </source>
</reference>
<evidence type="ECO:0000313" key="1">
    <source>
        <dbReference type="EMBL" id="KAI3722460.1"/>
    </source>
</evidence>
<evidence type="ECO:0000313" key="2">
    <source>
        <dbReference type="Proteomes" id="UP001055811"/>
    </source>
</evidence>
<dbReference type="EMBL" id="CM042014">
    <property type="protein sequence ID" value="KAI3722460.1"/>
    <property type="molecule type" value="Genomic_DNA"/>
</dbReference>
<organism evidence="1 2">
    <name type="scientific">Cichorium intybus</name>
    <name type="common">Chicory</name>
    <dbReference type="NCBI Taxonomy" id="13427"/>
    <lineage>
        <taxon>Eukaryota</taxon>
        <taxon>Viridiplantae</taxon>
        <taxon>Streptophyta</taxon>
        <taxon>Embryophyta</taxon>
        <taxon>Tracheophyta</taxon>
        <taxon>Spermatophyta</taxon>
        <taxon>Magnoliopsida</taxon>
        <taxon>eudicotyledons</taxon>
        <taxon>Gunneridae</taxon>
        <taxon>Pentapetalae</taxon>
        <taxon>asterids</taxon>
        <taxon>campanulids</taxon>
        <taxon>Asterales</taxon>
        <taxon>Asteraceae</taxon>
        <taxon>Cichorioideae</taxon>
        <taxon>Cichorieae</taxon>
        <taxon>Cichoriinae</taxon>
        <taxon>Cichorium</taxon>
    </lineage>
</organism>
<comment type="caution">
    <text evidence="1">The sequence shown here is derived from an EMBL/GenBank/DDBJ whole genome shotgun (WGS) entry which is preliminary data.</text>
</comment>
<name>A0ACB9BKB5_CICIN</name>
<dbReference type="Proteomes" id="UP001055811">
    <property type="component" value="Linkage Group LG06"/>
</dbReference>
<accession>A0ACB9BKB5</accession>
<gene>
    <name evidence="1" type="ORF">L2E82_33498</name>
</gene>
<reference evidence="1 2" key="2">
    <citation type="journal article" date="2022" name="Mol. Ecol. Resour.">
        <title>The genomes of chicory, endive, great burdock and yacon provide insights into Asteraceae paleo-polyploidization history and plant inulin production.</title>
        <authorList>
            <person name="Fan W."/>
            <person name="Wang S."/>
            <person name="Wang H."/>
            <person name="Wang A."/>
            <person name="Jiang F."/>
            <person name="Liu H."/>
            <person name="Zhao H."/>
            <person name="Xu D."/>
            <person name="Zhang Y."/>
        </authorList>
    </citation>
    <scope>NUCLEOTIDE SEQUENCE [LARGE SCALE GENOMIC DNA]</scope>
    <source>
        <strain evidence="2">cv. Punajuju</strain>
        <tissue evidence="1">Leaves</tissue>
    </source>
</reference>